<dbReference type="Proteomes" id="UP000788993">
    <property type="component" value="Unassembled WGS sequence"/>
</dbReference>
<dbReference type="AlphaFoldDB" id="A0A9P8T1N6"/>
<reference evidence="1" key="2">
    <citation type="submission" date="2021-01" db="EMBL/GenBank/DDBJ databases">
        <authorList>
            <person name="Schikora-Tamarit M.A."/>
        </authorList>
    </citation>
    <scope>NUCLEOTIDE SEQUENCE</scope>
    <source>
        <strain evidence="1">NCAIM Y.01608</strain>
    </source>
</reference>
<organism evidence="1 2">
    <name type="scientific">Ogataea polymorpha</name>
    <dbReference type="NCBI Taxonomy" id="460523"/>
    <lineage>
        <taxon>Eukaryota</taxon>
        <taxon>Fungi</taxon>
        <taxon>Dikarya</taxon>
        <taxon>Ascomycota</taxon>
        <taxon>Saccharomycotina</taxon>
        <taxon>Pichiomycetes</taxon>
        <taxon>Pichiales</taxon>
        <taxon>Pichiaceae</taxon>
        <taxon>Ogataea</taxon>
    </lineage>
</organism>
<keyword evidence="2" id="KW-1185">Reference proteome</keyword>
<protein>
    <submittedName>
        <fullName evidence="1">Uncharacterized protein</fullName>
    </submittedName>
</protein>
<comment type="caution">
    <text evidence="1">The sequence shown here is derived from an EMBL/GenBank/DDBJ whole genome shotgun (WGS) entry which is preliminary data.</text>
</comment>
<reference evidence="1" key="1">
    <citation type="journal article" date="2021" name="Open Biol.">
        <title>Shared evolutionary footprints suggest mitochondrial oxidative damage underlies multiple complex I losses in fungi.</title>
        <authorList>
            <person name="Schikora-Tamarit M.A."/>
            <person name="Marcet-Houben M."/>
            <person name="Nosek J."/>
            <person name="Gabaldon T."/>
        </authorList>
    </citation>
    <scope>NUCLEOTIDE SEQUENCE</scope>
    <source>
        <strain evidence="1">NCAIM Y.01608</strain>
    </source>
</reference>
<name>A0A9P8T1N6_9ASCO</name>
<evidence type="ECO:0000313" key="2">
    <source>
        <dbReference type="Proteomes" id="UP000788993"/>
    </source>
</evidence>
<sequence length="86" mass="9316">MSLWPSGGDFFSLDIRALRITEENLGPIGTKSMSASMSSTINTFNGDLYASLNVLSMNWTLADSDMPIISSAVIILINGNFELSPR</sequence>
<proteinExistence type="predicted"/>
<dbReference type="EMBL" id="JAEUBD010001266">
    <property type="protein sequence ID" value="KAH3663003.1"/>
    <property type="molecule type" value="Genomic_DNA"/>
</dbReference>
<evidence type="ECO:0000313" key="1">
    <source>
        <dbReference type="EMBL" id="KAH3663003.1"/>
    </source>
</evidence>
<accession>A0A9P8T1N6</accession>
<gene>
    <name evidence="1" type="ORF">OGATHE_004579</name>
</gene>